<feature type="compositionally biased region" description="Basic and acidic residues" evidence="8">
    <location>
        <begin position="56"/>
        <end position="66"/>
    </location>
</feature>
<dbReference type="PANTHER" id="PTHR14326:SF44">
    <property type="entry name" value="TARGETING PROTEIN FOR XKLP2"/>
    <property type="match status" value="1"/>
</dbReference>
<keyword evidence="12" id="KW-1185">Reference proteome</keyword>
<dbReference type="InterPro" id="IPR009675">
    <property type="entry name" value="TPX2_fam"/>
</dbReference>
<evidence type="ECO:0000259" key="9">
    <source>
        <dbReference type="Pfam" id="PF06886"/>
    </source>
</evidence>
<feature type="region of interest" description="Disordered" evidence="8">
    <location>
        <begin position="29"/>
        <end position="179"/>
    </location>
</feature>
<dbReference type="Pfam" id="PF12214">
    <property type="entry name" value="TPX2_importin"/>
    <property type="match status" value="1"/>
</dbReference>
<name>A0A8B6FH73_MYTGA</name>
<proteinExistence type="inferred from homology"/>
<feature type="compositionally biased region" description="Basic and acidic residues" evidence="8">
    <location>
        <begin position="169"/>
        <end position="179"/>
    </location>
</feature>
<dbReference type="OrthoDB" id="1684416at2759"/>
<feature type="compositionally biased region" description="Polar residues" evidence="8">
    <location>
        <begin position="154"/>
        <end position="163"/>
    </location>
</feature>
<reference evidence="11" key="1">
    <citation type="submission" date="2018-11" db="EMBL/GenBank/DDBJ databases">
        <authorList>
            <person name="Alioto T."/>
            <person name="Alioto T."/>
        </authorList>
    </citation>
    <scope>NUCLEOTIDE SEQUENCE</scope>
</reference>
<evidence type="ECO:0000313" key="12">
    <source>
        <dbReference type="Proteomes" id="UP000596742"/>
    </source>
</evidence>
<keyword evidence="7" id="KW-0175">Coiled coil</keyword>
<accession>A0A8B6FH73</accession>
<feature type="region of interest" description="Disordered" evidence="8">
    <location>
        <begin position="226"/>
        <end position="253"/>
    </location>
</feature>
<protein>
    <submittedName>
        <fullName evidence="11">Targeting protein for Xklp2</fullName>
    </submittedName>
</protein>
<evidence type="ECO:0000256" key="2">
    <source>
        <dbReference type="ARBA" id="ARBA00004186"/>
    </source>
</evidence>
<organism evidence="11 12">
    <name type="scientific">Mytilus galloprovincialis</name>
    <name type="common">Mediterranean mussel</name>
    <dbReference type="NCBI Taxonomy" id="29158"/>
    <lineage>
        <taxon>Eukaryota</taxon>
        <taxon>Metazoa</taxon>
        <taxon>Spiralia</taxon>
        <taxon>Lophotrochozoa</taxon>
        <taxon>Mollusca</taxon>
        <taxon>Bivalvia</taxon>
        <taxon>Autobranchia</taxon>
        <taxon>Pteriomorphia</taxon>
        <taxon>Mytilida</taxon>
        <taxon>Mytiloidea</taxon>
        <taxon>Mytilidae</taxon>
        <taxon>Mytilinae</taxon>
        <taxon>Mytilus</taxon>
    </lineage>
</organism>
<evidence type="ECO:0000256" key="5">
    <source>
        <dbReference type="ARBA" id="ARBA00023212"/>
    </source>
</evidence>
<dbReference type="GO" id="GO:0005819">
    <property type="term" value="C:spindle"/>
    <property type="evidence" value="ECO:0007669"/>
    <property type="project" value="UniProtKB-SubCell"/>
</dbReference>
<evidence type="ECO:0000259" key="10">
    <source>
        <dbReference type="Pfam" id="PF12214"/>
    </source>
</evidence>
<feature type="coiled-coil region" evidence="7">
    <location>
        <begin position="666"/>
        <end position="697"/>
    </location>
</feature>
<feature type="compositionally biased region" description="Polar residues" evidence="8">
    <location>
        <begin position="286"/>
        <end position="297"/>
    </location>
</feature>
<feature type="region of interest" description="Disordered" evidence="8">
    <location>
        <begin position="338"/>
        <end position="364"/>
    </location>
</feature>
<comment type="caution">
    <text evidence="11">The sequence shown here is derived from an EMBL/GenBank/DDBJ whole genome shotgun (WGS) entry which is preliminary data.</text>
</comment>
<dbReference type="EMBL" id="UYJE01006912">
    <property type="protein sequence ID" value="VDI50139.1"/>
    <property type="molecule type" value="Genomic_DNA"/>
</dbReference>
<evidence type="ECO:0000256" key="6">
    <source>
        <dbReference type="ARBA" id="ARBA00023242"/>
    </source>
</evidence>
<feature type="region of interest" description="Disordered" evidence="8">
    <location>
        <begin position="715"/>
        <end position="742"/>
    </location>
</feature>
<dbReference type="PANTHER" id="PTHR14326">
    <property type="entry name" value="TARGETING PROTEIN FOR XKLP2"/>
    <property type="match status" value="1"/>
</dbReference>
<keyword evidence="4" id="KW-0963">Cytoplasm</keyword>
<evidence type="ECO:0000256" key="4">
    <source>
        <dbReference type="ARBA" id="ARBA00022490"/>
    </source>
</evidence>
<dbReference type="Pfam" id="PF06886">
    <property type="entry name" value="TPX2"/>
    <property type="match status" value="1"/>
</dbReference>
<keyword evidence="6" id="KW-0539">Nucleus</keyword>
<comment type="similarity">
    <text evidence="3">Belongs to the TPX2 family.</text>
</comment>
<dbReference type="GO" id="GO:0060236">
    <property type="term" value="P:regulation of mitotic spindle organization"/>
    <property type="evidence" value="ECO:0007669"/>
    <property type="project" value="InterPro"/>
</dbReference>
<feature type="compositionally biased region" description="Polar residues" evidence="8">
    <location>
        <begin position="34"/>
        <end position="46"/>
    </location>
</feature>
<keyword evidence="5" id="KW-0206">Cytoskeleton</keyword>
<feature type="compositionally biased region" description="Basic and acidic residues" evidence="8">
    <location>
        <begin position="338"/>
        <end position="356"/>
    </location>
</feature>
<dbReference type="GO" id="GO:0005874">
    <property type="term" value="C:microtubule"/>
    <property type="evidence" value="ECO:0007669"/>
    <property type="project" value="InterPro"/>
</dbReference>
<feature type="domain" description="TPX2 central" evidence="10">
    <location>
        <begin position="364"/>
        <end position="487"/>
    </location>
</feature>
<gene>
    <name evidence="11" type="ORF">MGAL_10B011229</name>
</gene>
<evidence type="ECO:0000313" key="11">
    <source>
        <dbReference type="EMBL" id="VDI50139.1"/>
    </source>
</evidence>
<dbReference type="GO" id="GO:0005634">
    <property type="term" value="C:nucleus"/>
    <property type="evidence" value="ECO:0007669"/>
    <property type="project" value="UniProtKB-SubCell"/>
</dbReference>
<feature type="domain" description="TPX2 C-terminal" evidence="9">
    <location>
        <begin position="648"/>
        <end position="722"/>
    </location>
</feature>
<evidence type="ECO:0000256" key="8">
    <source>
        <dbReference type="SAM" id="MobiDB-lite"/>
    </source>
</evidence>
<evidence type="ECO:0000256" key="1">
    <source>
        <dbReference type="ARBA" id="ARBA00004123"/>
    </source>
</evidence>
<dbReference type="InterPro" id="IPR027329">
    <property type="entry name" value="TPX2_C"/>
</dbReference>
<feature type="compositionally biased region" description="Polar residues" evidence="8">
    <location>
        <begin position="108"/>
        <end position="122"/>
    </location>
</feature>
<evidence type="ECO:0000256" key="7">
    <source>
        <dbReference type="SAM" id="Coils"/>
    </source>
</evidence>
<dbReference type="Proteomes" id="UP000596742">
    <property type="component" value="Unassembled WGS sequence"/>
</dbReference>
<evidence type="ECO:0000256" key="3">
    <source>
        <dbReference type="ARBA" id="ARBA00005885"/>
    </source>
</evidence>
<sequence length="742" mass="85022">MIVDTGITTTRNQRITLVLLDYEIKDQTEKQKTGKLNDSLPSNLCTLSGWKKRTKSRTDQQPEVKRKSPPQLKKGLQDSKQKAVKRQNRSLDGTQKSEVDPKKLRRSVANTQNGNIKRSGSFSRLPAPNGKPMIGKAGNPSLNTSAGAKRVPQRTRSVSSIPVPNSPRRSVDTKEPELKKLTMPTTPTCLKRNPVIKLAMVKNTEQKELETIAQFRQKLSKQLKQNQESYKKAVEAPSYAPAHSKSKPTQPHEFRFQTDNRLKNQQTEIQSTSPVDYVRTLRSETNKPTTHQPQANKGITCPKPFNLTENRKRKISQSTEALNDSYHSTAEKLRAFEKQTPDRFRSKPRAGREPVTKKGSTPVMTVPVTPQLVSRTRSRPQHIPSQQEIEEQEVEEMKKNQFKAHPVNQKILQNPATGVRKVPSKPTTQVEEFNLEGLKRNQNKSIEKKEEKYEFHAQPVPKDILEGPVGLKEVRAKPVTVPHSPAFALKHRVRMPIEVPEEPETNKSYSRKKIPHSGIPFQPALSHKSTVPEPFGFEERDKSRMAEKAAKTEQVLHEERMAREFRAKPLPNPSPDNLPTKQTKPATKLEPFHLDTDCRLNRSEERKRQIEEELHPKVQFKARPPEVLRKEPFIPEKSTKPLTDISEFSLNTEKRAYNREGFEMHKKSKEAEIEAVKRRIEKEKEEEKNRMAIAKLRAEMVHKSNPVKKYTNVEVQPSDKPVTYAMSPKFETDRRLRSKVRV</sequence>
<comment type="subcellular location">
    <subcellularLocation>
        <location evidence="2">Cytoplasm</location>
        <location evidence="2">Cytoskeleton</location>
        <location evidence="2">Spindle</location>
    </subcellularLocation>
    <subcellularLocation>
        <location evidence="1">Nucleus</location>
    </subcellularLocation>
</comment>
<dbReference type="AlphaFoldDB" id="A0A8B6FH73"/>
<feature type="region of interest" description="Disordered" evidence="8">
    <location>
        <begin position="285"/>
        <end position="305"/>
    </location>
</feature>
<dbReference type="InterPro" id="IPR027330">
    <property type="entry name" value="TPX2_central_dom"/>
</dbReference>